<evidence type="ECO:0000256" key="1">
    <source>
        <dbReference type="ARBA" id="ARBA00010923"/>
    </source>
</evidence>
<keyword evidence="3" id="KW-0238">DNA-binding</keyword>
<dbReference type="Proteomes" id="UP000276982">
    <property type="component" value="Unassembled WGS sequence"/>
</dbReference>
<organism evidence="6 7">
    <name type="scientific">Lachnoanaerobaculum orale</name>
    <dbReference type="NCBI Taxonomy" id="979627"/>
    <lineage>
        <taxon>Bacteria</taxon>
        <taxon>Bacillati</taxon>
        <taxon>Bacillota</taxon>
        <taxon>Clostridia</taxon>
        <taxon>Lachnospirales</taxon>
        <taxon>Lachnospiraceae</taxon>
        <taxon>Lachnoanaerobaculum</taxon>
    </lineage>
</organism>
<dbReference type="GO" id="GO:0009307">
    <property type="term" value="P:DNA restriction-modification system"/>
    <property type="evidence" value="ECO:0007669"/>
    <property type="project" value="UniProtKB-KW"/>
</dbReference>
<name>A0A3P3Q6W6_9FIRM</name>
<keyword evidence="7" id="KW-1185">Reference proteome</keyword>
<protein>
    <recommendedName>
        <fullName evidence="5">Type I restriction modification DNA specificity domain-containing protein</fullName>
    </recommendedName>
</protein>
<dbReference type="InterPro" id="IPR000055">
    <property type="entry name" value="Restrct_endonuc_typeI_TRD"/>
</dbReference>
<proteinExistence type="inferred from homology"/>
<evidence type="ECO:0000256" key="3">
    <source>
        <dbReference type="ARBA" id="ARBA00023125"/>
    </source>
</evidence>
<evidence type="ECO:0000256" key="2">
    <source>
        <dbReference type="ARBA" id="ARBA00022747"/>
    </source>
</evidence>
<evidence type="ECO:0000256" key="4">
    <source>
        <dbReference type="ARBA" id="ARBA00038652"/>
    </source>
</evidence>
<dbReference type="EMBL" id="RRCM01000001">
    <property type="protein sequence ID" value="RRJ16834.1"/>
    <property type="molecule type" value="Genomic_DNA"/>
</dbReference>
<comment type="caution">
    <text evidence="6">The sequence shown here is derived from an EMBL/GenBank/DDBJ whole genome shotgun (WGS) entry which is preliminary data.</text>
</comment>
<sequence length="470" mass="54832">MTPEQLKSSILQYAIQGKLVEQRAEEGTGEELYRKILVEKQRLIKDGKIKKEKILPDISEEEAPFDIPESWKWVRLGNIIQLSKGEKKENIQYKYLEARYLRGNISPKIHCEGEYVSKGTNVILVDGENSGEVFELKEEGYLGSTFKILSIPESMDRKYIINFLEYKRKELRENKKGAAIPHLNKELLFNYPLPIPPLEEQKRIVNKIEELFPYVEKYALNYEKLEKLNAGFPDNMKKSILEYAIQGKLVEQRAEEGTGEELYKKIQAEKQRLIKEGKIKKEKVLPEINDDEIPFDIPDSWKWTRWGELSFSIQYGYNAPAKTNGRIKMVRITDIQNGMINWDNVPFCDIDEKDIDKYKLAENDILFARTGGTVGKSYIVRDILEESIYAGYLIRTRYSNMLNPLYLYYFMQTNLYWNQLRAGTISTAQPNCNGQTLSKMLIPLPPIIEQQRIVSRVEELLQYINIIKQL</sequence>
<evidence type="ECO:0000313" key="6">
    <source>
        <dbReference type="EMBL" id="RRJ16834.1"/>
    </source>
</evidence>
<comment type="subunit">
    <text evidence="4">The methyltransferase is composed of M and S polypeptides.</text>
</comment>
<keyword evidence="2" id="KW-0680">Restriction system</keyword>
<dbReference type="RefSeq" id="WP_124952237.1">
    <property type="nucleotide sequence ID" value="NZ_RRCM01000001.1"/>
</dbReference>
<evidence type="ECO:0000259" key="5">
    <source>
        <dbReference type="Pfam" id="PF01420"/>
    </source>
</evidence>
<feature type="domain" description="Type I restriction modification DNA specificity" evidence="5">
    <location>
        <begin position="68"/>
        <end position="212"/>
    </location>
</feature>
<dbReference type="SUPFAM" id="SSF116734">
    <property type="entry name" value="DNA methylase specificity domain"/>
    <property type="match status" value="2"/>
</dbReference>
<comment type="similarity">
    <text evidence="1">Belongs to the type-I restriction system S methylase family.</text>
</comment>
<dbReference type="Pfam" id="PF01420">
    <property type="entry name" value="Methylase_S"/>
    <property type="match status" value="2"/>
</dbReference>
<dbReference type="GO" id="GO:0003677">
    <property type="term" value="F:DNA binding"/>
    <property type="evidence" value="ECO:0007669"/>
    <property type="project" value="UniProtKB-KW"/>
</dbReference>
<reference evidence="6 7" key="1">
    <citation type="submission" date="2018-11" db="EMBL/GenBank/DDBJ databases">
        <title>Genome sequencing of Lachnoanaerobaculum orale DSM 24553T.</title>
        <authorList>
            <person name="Kook J.-K."/>
            <person name="Park S.-N."/>
            <person name="Lim Y.K."/>
        </authorList>
    </citation>
    <scope>NUCLEOTIDE SEQUENCE [LARGE SCALE GENOMIC DNA]</scope>
    <source>
        <strain evidence="6 7">DSM 24553</strain>
    </source>
</reference>
<dbReference type="CDD" id="cd17521">
    <property type="entry name" value="RMtype1_S_Sau13435ORF2165P_TRD2-CR2_like"/>
    <property type="match status" value="1"/>
</dbReference>
<evidence type="ECO:0000313" key="7">
    <source>
        <dbReference type="Proteomes" id="UP000276982"/>
    </source>
</evidence>
<dbReference type="InterPro" id="IPR044946">
    <property type="entry name" value="Restrct_endonuc_typeI_TRD_sf"/>
</dbReference>
<feature type="domain" description="Type I restriction modification DNA specificity" evidence="5">
    <location>
        <begin position="322"/>
        <end position="469"/>
    </location>
</feature>
<dbReference type="PANTHER" id="PTHR43140">
    <property type="entry name" value="TYPE-1 RESTRICTION ENZYME ECOKI SPECIFICITY PROTEIN"/>
    <property type="match status" value="1"/>
</dbReference>
<dbReference type="PANTHER" id="PTHR43140:SF1">
    <property type="entry name" value="TYPE I RESTRICTION ENZYME ECOKI SPECIFICITY SUBUNIT"/>
    <property type="match status" value="1"/>
</dbReference>
<gene>
    <name evidence="6" type="ORF">EHW90_07580</name>
</gene>
<dbReference type="Gene3D" id="3.90.220.20">
    <property type="entry name" value="DNA methylase specificity domains"/>
    <property type="match status" value="2"/>
</dbReference>
<dbReference type="AlphaFoldDB" id="A0A3P3Q6W6"/>
<accession>A0A3P3Q6W6</accession>
<dbReference type="InterPro" id="IPR051212">
    <property type="entry name" value="Type-I_RE_S_subunit"/>
</dbReference>